<feature type="region of interest" description="Disordered" evidence="1">
    <location>
        <begin position="1"/>
        <end position="38"/>
    </location>
</feature>
<organism evidence="2 4">
    <name type="scientific">Puccinia graminis f. sp. tritici</name>
    <dbReference type="NCBI Taxonomy" id="56615"/>
    <lineage>
        <taxon>Eukaryota</taxon>
        <taxon>Fungi</taxon>
        <taxon>Dikarya</taxon>
        <taxon>Basidiomycota</taxon>
        <taxon>Pucciniomycotina</taxon>
        <taxon>Pucciniomycetes</taxon>
        <taxon>Pucciniales</taxon>
        <taxon>Pucciniaceae</taxon>
        <taxon>Puccinia</taxon>
    </lineage>
</organism>
<evidence type="ECO:0000313" key="4">
    <source>
        <dbReference type="Proteomes" id="UP000324748"/>
    </source>
</evidence>
<evidence type="ECO:0000313" key="3">
    <source>
        <dbReference type="EMBL" id="KAA1136150.1"/>
    </source>
</evidence>
<dbReference type="AlphaFoldDB" id="A0A5B0NB66"/>
<keyword evidence="4" id="KW-1185">Reference proteome</keyword>
<comment type="caution">
    <text evidence="2">The sequence shown here is derived from an EMBL/GenBank/DDBJ whole genome shotgun (WGS) entry which is preliminary data.</text>
</comment>
<dbReference type="EMBL" id="VDEP01000036">
    <property type="protein sequence ID" value="KAA1136150.1"/>
    <property type="molecule type" value="Genomic_DNA"/>
</dbReference>
<dbReference type="Proteomes" id="UP000325313">
    <property type="component" value="Unassembled WGS sequence"/>
</dbReference>
<feature type="compositionally biased region" description="Polar residues" evidence="1">
    <location>
        <begin position="11"/>
        <end position="29"/>
    </location>
</feature>
<reference evidence="4 5" key="1">
    <citation type="submission" date="2019-05" db="EMBL/GenBank/DDBJ databases">
        <title>Emergence of the Ug99 lineage of the wheat stem rust pathogen through somatic hybridization.</title>
        <authorList>
            <person name="Li F."/>
            <person name="Upadhyaya N.M."/>
            <person name="Sperschneider J."/>
            <person name="Matny O."/>
            <person name="Nguyen-Phuc H."/>
            <person name="Mago R."/>
            <person name="Raley C."/>
            <person name="Miller M.E."/>
            <person name="Silverstein K.A.T."/>
            <person name="Henningsen E."/>
            <person name="Hirsch C.D."/>
            <person name="Visser B."/>
            <person name="Pretorius Z.A."/>
            <person name="Steffenson B.J."/>
            <person name="Schwessinger B."/>
            <person name="Dodds P.N."/>
            <person name="Figueroa M."/>
        </authorList>
    </citation>
    <scope>NUCLEOTIDE SEQUENCE [LARGE SCALE GENOMIC DNA]</scope>
    <source>
        <strain evidence="2">21-0</strain>
        <strain evidence="3 5">Ug99</strain>
    </source>
</reference>
<proteinExistence type="predicted"/>
<name>A0A5B0NB66_PUCGR</name>
<dbReference type="EMBL" id="VSWC01000106">
    <property type="protein sequence ID" value="KAA1085744.1"/>
    <property type="molecule type" value="Genomic_DNA"/>
</dbReference>
<gene>
    <name evidence="2" type="ORF">PGT21_018122</name>
    <name evidence="3" type="ORF">PGTUg99_033671</name>
</gene>
<dbReference type="Proteomes" id="UP000324748">
    <property type="component" value="Unassembled WGS sequence"/>
</dbReference>
<accession>A0A5B0NB66</accession>
<evidence type="ECO:0000313" key="2">
    <source>
        <dbReference type="EMBL" id="KAA1085744.1"/>
    </source>
</evidence>
<evidence type="ECO:0000313" key="5">
    <source>
        <dbReference type="Proteomes" id="UP000325313"/>
    </source>
</evidence>
<protein>
    <submittedName>
        <fullName evidence="2">Uncharacterized protein</fullName>
    </submittedName>
</protein>
<evidence type="ECO:0000256" key="1">
    <source>
        <dbReference type="SAM" id="MobiDB-lite"/>
    </source>
</evidence>
<sequence length="146" mass="15850">MLRGRQPTCLDPQSRSSLLPSCPGTFSSQEHPRSASCRPTSRVIAKINMASPLRAQCDEVVQSTAYATSSEGTYVRVLAQSPSGATGKGKHDVFHRNNQKHVVAHRHGCTKVDSPKGITELPAVLLSQDFRQPRAQEIGFLSANEP</sequence>